<gene>
    <name evidence="1" type="ORF">GCM10009754_39040</name>
</gene>
<dbReference type="RefSeq" id="WP_344420322.1">
    <property type="nucleotide sequence ID" value="NZ_BAAANN010000014.1"/>
</dbReference>
<accession>A0ABP5CJ74</accession>
<comment type="caution">
    <text evidence="1">The sequence shown here is derived from an EMBL/GenBank/DDBJ whole genome shotgun (WGS) entry which is preliminary data.</text>
</comment>
<evidence type="ECO:0000313" key="2">
    <source>
        <dbReference type="Proteomes" id="UP001501116"/>
    </source>
</evidence>
<protein>
    <submittedName>
        <fullName evidence="1">Uncharacterized protein</fullName>
    </submittedName>
</protein>
<sequence length="669" mass="72444">MPEDVEQAEAEPATEKPAATTFDAETVNWVQNEFPSAMYIQKALFGVENECSAHRVRTDSGKITDADVADAISSYITPGTFAEARLALSRDRVVVLYGPADIGKRASAIALLREVTDRPLFRLAPSVSVHQLAERKYDAGLGVAVIDHLPEQVDDGDFDWQVLRDRLADSGAYLVLTMANKPEAAADAVQCVPWARPDLTRVLRARMSVPPSTVQLSALAESLAGSPAIRDVVELAGRLEAGEPVDRAVGHFDLTVLKTVTAWFDEKPSRRAILEVTTLAFAAGAGERDFEATLTALEGHLGKHLPEPVPTDDVPAEVSLPQRRHGLTGPGGLIVRRTVNSAFGTRGELVFSTPACHRHVLRTLWDRMEVGFWDAVRAWLDERVVRGSWRMTGGLATLAEFAFGEVHDLLDSWASGSRGRAGQRAAVLVVSAMVYRDELAPAALRIARWWSGGGAARRWTAALILSGDLAIRYPLEAVSRLWRLCAEGPTGKGNATVAFGTLFVTLTRGTGDAGVVLRTLTAKLNRFDGTGGNVVLRSVAVSATLAVLSAREWPEGRHAFLIFLGRHPGRVDEVARLWAVVLRYRPTRLRALVALRAALTHLAEHAADATERVARLGTALGAELTQSDRILFQVDLLRVAGRATDAVTALLNAFLTALSPNNPARKELR</sequence>
<keyword evidence="2" id="KW-1185">Reference proteome</keyword>
<reference evidence="2" key="1">
    <citation type="journal article" date="2019" name="Int. J. Syst. Evol. Microbiol.">
        <title>The Global Catalogue of Microorganisms (GCM) 10K type strain sequencing project: providing services to taxonomists for standard genome sequencing and annotation.</title>
        <authorList>
            <consortium name="The Broad Institute Genomics Platform"/>
            <consortium name="The Broad Institute Genome Sequencing Center for Infectious Disease"/>
            <person name="Wu L."/>
            <person name="Ma J."/>
        </authorList>
    </citation>
    <scope>NUCLEOTIDE SEQUENCE [LARGE SCALE GENOMIC DNA]</scope>
    <source>
        <strain evidence="2">JCM 14545</strain>
    </source>
</reference>
<evidence type="ECO:0000313" key="1">
    <source>
        <dbReference type="EMBL" id="GAA1963680.1"/>
    </source>
</evidence>
<proteinExistence type="predicted"/>
<dbReference type="Proteomes" id="UP001501116">
    <property type="component" value="Unassembled WGS sequence"/>
</dbReference>
<name>A0ABP5CJ74_9PSEU</name>
<dbReference type="EMBL" id="BAAANN010000014">
    <property type="protein sequence ID" value="GAA1963680.1"/>
    <property type="molecule type" value="Genomic_DNA"/>
</dbReference>
<organism evidence="1 2">
    <name type="scientific">Amycolatopsis minnesotensis</name>
    <dbReference type="NCBI Taxonomy" id="337894"/>
    <lineage>
        <taxon>Bacteria</taxon>
        <taxon>Bacillati</taxon>
        <taxon>Actinomycetota</taxon>
        <taxon>Actinomycetes</taxon>
        <taxon>Pseudonocardiales</taxon>
        <taxon>Pseudonocardiaceae</taxon>
        <taxon>Amycolatopsis</taxon>
    </lineage>
</organism>